<dbReference type="InterPro" id="IPR023393">
    <property type="entry name" value="START-like_dom_sf"/>
</dbReference>
<protein>
    <submittedName>
        <fullName evidence="1">SRPBCC family protein</fullName>
    </submittedName>
</protein>
<dbReference type="EMBL" id="WIRE01000001">
    <property type="protein sequence ID" value="MQX52332.1"/>
    <property type="molecule type" value="Genomic_DNA"/>
</dbReference>
<name>A0A6N7LQL5_9GAMM</name>
<dbReference type="Gene3D" id="3.30.530.20">
    <property type="match status" value="1"/>
</dbReference>
<reference evidence="1 2" key="1">
    <citation type="submission" date="2019-10" db="EMBL/GenBank/DDBJ databases">
        <title>Alcanivorax sp.PA15-N-34 draft genome sequence.</title>
        <authorList>
            <person name="Liao X."/>
            <person name="Shao Z."/>
        </authorList>
    </citation>
    <scope>NUCLEOTIDE SEQUENCE [LARGE SCALE GENOMIC DNA]</scope>
    <source>
        <strain evidence="1 2">PA15-N-34</strain>
    </source>
</reference>
<comment type="caution">
    <text evidence="1">The sequence shown here is derived from an EMBL/GenBank/DDBJ whole genome shotgun (WGS) entry which is preliminary data.</text>
</comment>
<accession>A0A6N7LQL5</accession>
<evidence type="ECO:0000313" key="1">
    <source>
        <dbReference type="EMBL" id="MQX52332.1"/>
    </source>
</evidence>
<dbReference type="InterPro" id="IPR019587">
    <property type="entry name" value="Polyketide_cyclase/dehydratase"/>
</dbReference>
<dbReference type="Proteomes" id="UP000469421">
    <property type="component" value="Unassembled WGS sequence"/>
</dbReference>
<dbReference type="Pfam" id="PF10604">
    <property type="entry name" value="Polyketide_cyc2"/>
    <property type="match status" value="1"/>
</dbReference>
<proteinExistence type="predicted"/>
<dbReference type="RefSeq" id="WP_153499050.1">
    <property type="nucleotide sequence ID" value="NZ_WIRE01000001.1"/>
</dbReference>
<dbReference type="CDD" id="cd07812">
    <property type="entry name" value="SRPBCC"/>
    <property type="match status" value="1"/>
</dbReference>
<dbReference type="AlphaFoldDB" id="A0A6N7LQL5"/>
<evidence type="ECO:0000313" key="2">
    <source>
        <dbReference type="Proteomes" id="UP000469421"/>
    </source>
</evidence>
<keyword evidence="2" id="KW-1185">Reference proteome</keyword>
<gene>
    <name evidence="1" type="ORF">GFN93_03665</name>
</gene>
<sequence length="150" mass="17445">MPVILKNSILIAAPCQPVFDYVTQPWRWHEWHPNSLSARAEVDRLQVGDHFDEVIEVQPLAPLPPRLQRQTHYVVEASEPHQHWKVRGDTGDGWLVIRYDLTGDGHQTRFERTLTFDVRWPTRLLLPALKRQMRRTSGIALGNLKVKLES</sequence>
<organism evidence="1 2">
    <name type="scientific">Alcanivorax sediminis</name>
    <dbReference type="NCBI Taxonomy" id="2663008"/>
    <lineage>
        <taxon>Bacteria</taxon>
        <taxon>Pseudomonadati</taxon>
        <taxon>Pseudomonadota</taxon>
        <taxon>Gammaproteobacteria</taxon>
        <taxon>Oceanospirillales</taxon>
        <taxon>Alcanivoracaceae</taxon>
        <taxon>Alcanivorax</taxon>
    </lineage>
</organism>
<dbReference type="SUPFAM" id="SSF55961">
    <property type="entry name" value="Bet v1-like"/>
    <property type="match status" value="1"/>
</dbReference>